<name>A0A5S4X0K9_9BRAD</name>
<keyword evidence="1" id="KW-0812">Transmembrane</keyword>
<dbReference type="RefSeq" id="WP_148750732.1">
    <property type="nucleotide sequence ID" value="NZ_VSSR01000016.1"/>
</dbReference>
<keyword evidence="1" id="KW-1133">Transmembrane helix</keyword>
<proteinExistence type="predicted"/>
<organism evidence="2 3">
    <name type="scientific">Bradyrhizobium cytisi</name>
    <dbReference type="NCBI Taxonomy" id="515489"/>
    <lineage>
        <taxon>Bacteria</taxon>
        <taxon>Pseudomonadati</taxon>
        <taxon>Pseudomonadota</taxon>
        <taxon>Alphaproteobacteria</taxon>
        <taxon>Hyphomicrobiales</taxon>
        <taxon>Nitrobacteraceae</taxon>
        <taxon>Bradyrhizobium</taxon>
    </lineage>
</organism>
<reference evidence="2 3" key="1">
    <citation type="submission" date="2019-08" db="EMBL/GenBank/DDBJ databases">
        <title>Bradyrhizobium hipponensis sp. nov., a rhizobium isolated from a Lupinus angustifolius root nodule in Tunisia.</title>
        <authorList>
            <person name="Off K."/>
            <person name="Rejili M."/>
            <person name="Mars M."/>
            <person name="Brachmann A."/>
            <person name="Marin M."/>
        </authorList>
    </citation>
    <scope>NUCLEOTIDE SEQUENCE [LARGE SCALE GENOMIC DNA]</scope>
    <source>
        <strain evidence="2 3">CTAW11</strain>
    </source>
</reference>
<protein>
    <submittedName>
        <fullName evidence="2">Uncharacterized protein</fullName>
    </submittedName>
</protein>
<evidence type="ECO:0000313" key="2">
    <source>
        <dbReference type="EMBL" id="TYL85900.1"/>
    </source>
</evidence>
<feature type="transmembrane region" description="Helical" evidence="1">
    <location>
        <begin position="16"/>
        <end position="39"/>
    </location>
</feature>
<sequence>MAAKSKAKAVAVDDVLLSYLVIGSGIVLVLIGLLGLVVLRRRDIKTEKQQELSPSVDLPQDPGL</sequence>
<evidence type="ECO:0000313" key="3">
    <source>
        <dbReference type="Proteomes" id="UP000324853"/>
    </source>
</evidence>
<keyword evidence="3" id="KW-1185">Reference proteome</keyword>
<keyword evidence="1" id="KW-0472">Membrane</keyword>
<dbReference type="Proteomes" id="UP000324853">
    <property type="component" value="Unassembled WGS sequence"/>
</dbReference>
<gene>
    <name evidence="2" type="ORF">FXB38_10275</name>
</gene>
<dbReference type="EMBL" id="VSSR01000016">
    <property type="protein sequence ID" value="TYL85900.1"/>
    <property type="molecule type" value="Genomic_DNA"/>
</dbReference>
<dbReference type="AlphaFoldDB" id="A0A5S4X0K9"/>
<evidence type="ECO:0000256" key="1">
    <source>
        <dbReference type="SAM" id="Phobius"/>
    </source>
</evidence>
<comment type="caution">
    <text evidence="2">The sequence shown here is derived from an EMBL/GenBank/DDBJ whole genome shotgun (WGS) entry which is preliminary data.</text>
</comment>
<accession>A0A5S4X0K9</accession>